<reference evidence="3 4" key="1">
    <citation type="submission" date="2024-07" db="EMBL/GenBank/DDBJ databases">
        <title>Draft Genome Sequence of Ferrimicrobium acidiphilum Strain YE2023, Isolated from a Pulp of Bioleach Reactor.</title>
        <authorList>
            <person name="Elkina Y.A."/>
            <person name="Bulaeva A.G."/>
            <person name="Beletsky A.V."/>
            <person name="Mardanov A.V."/>
        </authorList>
    </citation>
    <scope>NUCLEOTIDE SEQUENCE [LARGE SCALE GENOMIC DNA]</scope>
    <source>
        <strain evidence="3 4">YE2023</strain>
    </source>
</reference>
<feature type="transmembrane region" description="Helical" evidence="2">
    <location>
        <begin position="71"/>
        <end position="93"/>
    </location>
</feature>
<accession>A0ABV3Y2T7</accession>
<sequence>MDPDEIESILGGDGDRLAMARLAELVRTAQRPPTASELAREDLDLAQYRRTIRQRGVRRQRVLSRFTPVKVAAAAAAFVVVGGGFTVALTHALTRPTIQVAPKQATVSPRQVKSTNTQGGSSTGLSSMSKAPGRSDSGQSTSSGDAGGKGSDKGQQTKVVHGQGQQQGTTVAPGQTGTAVSASYRGLCVSYVKATSQTPATSDGVSKTLHKLQSSTKFLRLAESALNQGLTVPQFCSQVLGSTKEHPSVSGLAPTSSAVANGGLASKQPSLNSKDKKEGGGKSSAPVPGTNGGGIVSAGTPAKLP</sequence>
<keyword evidence="2" id="KW-0812">Transmembrane</keyword>
<comment type="caution">
    <text evidence="3">The sequence shown here is derived from an EMBL/GenBank/DDBJ whole genome shotgun (WGS) entry which is preliminary data.</text>
</comment>
<protein>
    <recommendedName>
        <fullName evidence="5">DUF5667 domain-containing protein</fullName>
    </recommendedName>
</protein>
<evidence type="ECO:0000256" key="1">
    <source>
        <dbReference type="SAM" id="MobiDB-lite"/>
    </source>
</evidence>
<evidence type="ECO:0000313" key="3">
    <source>
        <dbReference type="EMBL" id="MEX6429876.1"/>
    </source>
</evidence>
<name>A0ABV3Y2T7_9ACTN</name>
<proteinExistence type="predicted"/>
<feature type="compositionally biased region" description="Low complexity" evidence="1">
    <location>
        <begin position="153"/>
        <end position="176"/>
    </location>
</feature>
<evidence type="ECO:0000313" key="4">
    <source>
        <dbReference type="Proteomes" id="UP001560267"/>
    </source>
</evidence>
<evidence type="ECO:0000256" key="2">
    <source>
        <dbReference type="SAM" id="Phobius"/>
    </source>
</evidence>
<feature type="region of interest" description="Disordered" evidence="1">
    <location>
        <begin position="102"/>
        <end position="176"/>
    </location>
</feature>
<gene>
    <name evidence="3" type="ORF">AB6A68_08500</name>
</gene>
<feature type="compositionally biased region" description="Polar residues" evidence="1">
    <location>
        <begin position="105"/>
        <end position="129"/>
    </location>
</feature>
<feature type="region of interest" description="Disordered" evidence="1">
    <location>
        <begin position="244"/>
        <end position="305"/>
    </location>
</feature>
<organism evidence="3 4">
    <name type="scientific">Ferrimicrobium acidiphilum</name>
    <dbReference type="NCBI Taxonomy" id="121039"/>
    <lineage>
        <taxon>Bacteria</taxon>
        <taxon>Bacillati</taxon>
        <taxon>Actinomycetota</taxon>
        <taxon>Acidimicrobiia</taxon>
        <taxon>Acidimicrobiales</taxon>
        <taxon>Acidimicrobiaceae</taxon>
        <taxon>Ferrimicrobium</taxon>
    </lineage>
</organism>
<dbReference type="EMBL" id="JBFSHR010000028">
    <property type="protein sequence ID" value="MEX6429876.1"/>
    <property type="molecule type" value="Genomic_DNA"/>
</dbReference>
<keyword evidence="2" id="KW-0472">Membrane</keyword>
<dbReference type="RefSeq" id="WP_369084553.1">
    <property type="nucleotide sequence ID" value="NZ_JBFSHR010000028.1"/>
</dbReference>
<keyword evidence="2" id="KW-1133">Transmembrane helix</keyword>
<keyword evidence="4" id="KW-1185">Reference proteome</keyword>
<dbReference type="Proteomes" id="UP001560267">
    <property type="component" value="Unassembled WGS sequence"/>
</dbReference>
<evidence type="ECO:0008006" key="5">
    <source>
        <dbReference type="Google" id="ProtNLM"/>
    </source>
</evidence>